<dbReference type="GO" id="GO:0005524">
    <property type="term" value="F:ATP binding"/>
    <property type="evidence" value="ECO:0007669"/>
    <property type="project" value="UniProtKB-UniRule"/>
</dbReference>
<organism evidence="18 19">
    <name type="scientific">Wickerhamomyces pijperi</name>
    <name type="common">Yeast</name>
    <name type="synonym">Pichia pijperi</name>
    <dbReference type="NCBI Taxonomy" id="599730"/>
    <lineage>
        <taxon>Eukaryota</taxon>
        <taxon>Fungi</taxon>
        <taxon>Dikarya</taxon>
        <taxon>Ascomycota</taxon>
        <taxon>Saccharomycotina</taxon>
        <taxon>Saccharomycetes</taxon>
        <taxon>Phaffomycetales</taxon>
        <taxon>Wickerhamomycetaceae</taxon>
        <taxon>Wickerhamomyces</taxon>
    </lineage>
</organism>
<feature type="compositionally biased region" description="Low complexity" evidence="16">
    <location>
        <begin position="15"/>
        <end position="28"/>
    </location>
</feature>
<dbReference type="InterPro" id="IPR027640">
    <property type="entry name" value="Kinesin-like_fam"/>
</dbReference>
<dbReference type="PANTHER" id="PTHR47968">
    <property type="entry name" value="CENTROMERE PROTEIN E"/>
    <property type="match status" value="1"/>
</dbReference>
<evidence type="ECO:0000256" key="9">
    <source>
        <dbReference type="ARBA" id="ARBA00023175"/>
    </source>
</evidence>
<dbReference type="SUPFAM" id="SSF52540">
    <property type="entry name" value="P-loop containing nucleoside triphosphate hydrolases"/>
    <property type="match status" value="1"/>
</dbReference>
<feature type="binding site" evidence="13">
    <location>
        <begin position="168"/>
        <end position="175"/>
    </location>
    <ligand>
        <name>ATP</name>
        <dbReference type="ChEBI" id="CHEBI:30616"/>
    </ligand>
</feature>
<evidence type="ECO:0000256" key="13">
    <source>
        <dbReference type="PROSITE-ProRule" id="PRU00283"/>
    </source>
</evidence>
<dbReference type="PANTHER" id="PTHR47968:SF36">
    <property type="entry name" value="KINESIN HEAVY CHAIN ISOFORM X1"/>
    <property type="match status" value="1"/>
</dbReference>
<keyword evidence="2" id="KW-0963">Cytoplasm</keyword>
<keyword evidence="19" id="KW-1185">Reference proteome</keyword>
<name>A0A9P8PWT8_WICPI</name>
<evidence type="ECO:0000256" key="14">
    <source>
        <dbReference type="RuleBase" id="RU000394"/>
    </source>
</evidence>
<evidence type="ECO:0000256" key="15">
    <source>
        <dbReference type="SAM" id="Coils"/>
    </source>
</evidence>
<accession>A0A9P8PWT8</accession>
<dbReference type="Pfam" id="PF00225">
    <property type="entry name" value="Kinesin"/>
    <property type="match status" value="1"/>
</dbReference>
<proteinExistence type="inferred from homology"/>
<dbReference type="FunFam" id="3.40.850.10:FF:000073">
    <property type="entry name" value="Kinesin-like protein"/>
    <property type="match status" value="1"/>
</dbReference>
<dbReference type="SMART" id="SM00129">
    <property type="entry name" value="KISc"/>
    <property type="match status" value="1"/>
</dbReference>
<dbReference type="Proteomes" id="UP000774326">
    <property type="component" value="Unassembled WGS sequence"/>
</dbReference>
<evidence type="ECO:0000256" key="3">
    <source>
        <dbReference type="ARBA" id="ARBA00022618"/>
    </source>
</evidence>
<keyword evidence="7 13" id="KW-0067">ATP-binding</keyword>
<keyword evidence="9 13" id="KW-0505">Motor protein</keyword>
<dbReference type="InterPro" id="IPR001752">
    <property type="entry name" value="Kinesin_motor_dom"/>
</dbReference>
<dbReference type="OrthoDB" id="3176171at2759"/>
<comment type="function">
    <text evidence="12">Required for assembly of the mitotic spindle.</text>
</comment>
<feature type="domain" description="Kinesin motor" evidence="17">
    <location>
        <begin position="96"/>
        <end position="411"/>
    </location>
</feature>
<feature type="coiled-coil region" evidence="15">
    <location>
        <begin position="479"/>
        <end position="520"/>
    </location>
</feature>
<evidence type="ECO:0000256" key="10">
    <source>
        <dbReference type="ARBA" id="ARBA00023212"/>
    </source>
</evidence>
<keyword evidence="10" id="KW-0206">Cytoskeleton</keyword>
<dbReference type="GO" id="GO:0003777">
    <property type="term" value="F:microtubule motor activity"/>
    <property type="evidence" value="ECO:0007669"/>
    <property type="project" value="InterPro"/>
</dbReference>
<keyword evidence="6" id="KW-0498">Mitosis</keyword>
<dbReference type="InterPro" id="IPR019821">
    <property type="entry name" value="Kinesin_motor_CS"/>
</dbReference>
<keyword evidence="5 13" id="KW-0547">Nucleotide-binding</keyword>
<comment type="similarity">
    <text evidence="13 14">Belongs to the TRAFAC class myosin-kinesin ATPase superfamily. Kinesin family.</text>
</comment>
<evidence type="ECO:0000256" key="1">
    <source>
        <dbReference type="ARBA" id="ARBA00004245"/>
    </source>
</evidence>
<evidence type="ECO:0000256" key="4">
    <source>
        <dbReference type="ARBA" id="ARBA00022701"/>
    </source>
</evidence>
<evidence type="ECO:0000313" key="18">
    <source>
        <dbReference type="EMBL" id="KAH3679005.1"/>
    </source>
</evidence>
<dbReference type="PROSITE" id="PS50067">
    <property type="entry name" value="KINESIN_MOTOR_2"/>
    <property type="match status" value="1"/>
</dbReference>
<dbReference type="Gene3D" id="3.40.850.10">
    <property type="entry name" value="Kinesin motor domain"/>
    <property type="match status" value="1"/>
</dbReference>
<evidence type="ECO:0000259" key="17">
    <source>
        <dbReference type="PROSITE" id="PS50067"/>
    </source>
</evidence>
<evidence type="ECO:0000313" key="19">
    <source>
        <dbReference type="Proteomes" id="UP000774326"/>
    </source>
</evidence>
<dbReference type="PROSITE" id="PS00411">
    <property type="entry name" value="KINESIN_MOTOR_1"/>
    <property type="match status" value="1"/>
</dbReference>
<comment type="subcellular location">
    <subcellularLocation>
        <location evidence="1">Cytoplasm</location>
        <location evidence="1">Cytoskeleton</location>
    </subcellularLocation>
</comment>
<feature type="region of interest" description="Disordered" evidence="16">
    <location>
        <begin position="1"/>
        <end position="85"/>
    </location>
</feature>
<evidence type="ECO:0000256" key="11">
    <source>
        <dbReference type="ARBA" id="ARBA00023306"/>
    </source>
</evidence>
<protein>
    <recommendedName>
        <fullName evidence="14">Kinesin-like protein</fullName>
    </recommendedName>
</protein>
<dbReference type="GO" id="GO:0005874">
    <property type="term" value="C:microtubule"/>
    <property type="evidence" value="ECO:0007669"/>
    <property type="project" value="UniProtKB-KW"/>
</dbReference>
<feature type="compositionally biased region" description="Low complexity" evidence="16">
    <location>
        <begin position="64"/>
        <end position="80"/>
    </location>
</feature>
<feature type="compositionally biased region" description="Polar residues" evidence="16">
    <location>
        <begin position="1"/>
        <end position="14"/>
    </location>
</feature>
<feature type="coiled-coil region" evidence="15">
    <location>
        <begin position="590"/>
        <end position="624"/>
    </location>
</feature>
<dbReference type="AlphaFoldDB" id="A0A9P8PWT8"/>
<feature type="compositionally biased region" description="Low complexity" evidence="16">
    <location>
        <begin position="36"/>
        <end position="45"/>
    </location>
</feature>
<keyword evidence="8 15" id="KW-0175">Coiled coil</keyword>
<evidence type="ECO:0000256" key="12">
    <source>
        <dbReference type="ARBA" id="ARBA00054086"/>
    </source>
</evidence>
<comment type="caution">
    <text evidence="18">The sequence shown here is derived from an EMBL/GenBank/DDBJ whole genome shotgun (WGS) entry which is preliminary data.</text>
</comment>
<dbReference type="GO" id="GO:0007018">
    <property type="term" value="P:microtubule-based movement"/>
    <property type="evidence" value="ECO:0007669"/>
    <property type="project" value="InterPro"/>
</dbReference>
<dbReference type="GO" id="GO:0008017">
    <property type="term" value="F:microtubule binding"/>
    <property type="evidence" value="ECO:0007669"/>
    <property type="project" value="InterPro"/>
</dbReference>
<evidence type="ECO:0000256" key="8">
    <source>
        <dbReference type="ARBA" id="ARBA00023054"/>
    </source>
</evidence>
<sequence length="689" mass="76927">MISRGQTPRRSGAQTPSTPSLSRPSSSLGFSKTTPSSSSRYQQSSTARANERNVFTPVRERVSRPSSSLSYSSANSSFSRPTTPSFATPAQPYMGSIKVTVRAKPSATFLRDPWFLHEDSIQHNEIGEFKFDHVFGPDSSNEQVYQDTVQNLIQQLMEGYNATVFAYGMTGSGKTYSMSGTKEEPGVIPLSIKEIFTKISDSDPSQWKYDLKVSYLEIYNERIYDLLNPSTLKTGSPELKIRDSTDYGVKVIGLVEETIRSEHELLKIIQRGDINRRTSETDFNTRSSRSHAIVQLRISTTNISLGTETISTLSLCDLAGSEKATSSNERRKEGAFINKSLLALGSVIVKLSSPQTSVGHIPYRDSKLTRLLQPALSGDSLVSILCTIQTQPAALAETVNTMRFAARAKNINLNVKKNEVDLSSDKDRMIEKLRTQLESQTKELQLLKSSKNGANNSASTVQGYYSSETVMGQADVSQVTELKEQISQLDSENRILIERLEHLKRLNEESSAERVALKSDLINDIITTLSTENQQSMIVKVEQLFKRSFSEIEEYQSYISHLENRLKTQLSSTSPKKAKSSQHIEEKMDLGIYDALMKEQEEEILQLRSELRNKDKLINALQSTKRVRDSLTHTINGNNVHGGINVTQHGDSKRETFIYNSNVGDALKPLNGEKLNAYNSKLDDVRGKV</sequence>
<evidence type="ECO:0000256" key="6">
    <source>
        <dbReference type="ARBA" id="ARBA00022776"/>
    </source>
</evidence>
<keyword evidence="11" id="KW-0131">Cell cycle</keyword>
<gene>
    <name evidence="18" type="ORF">WICPIJ_008746</name>
</gene>
<evidence type="ECO:0000256" key="2">
    <source>
        <dbReference type="ARBA" id="ARBA00022490"/>
    </source>
</evidence>
<evidence type="ECO:0000256" key="5">
    <source>
        <dbReference type="ARBA" id="ARBA00022741"/>
    </source>
</evidence>
<dbReference type="PRINTS" id="PR00380">
    <property type="entry name" value="KINESINHEAVY"/>
</dbReference>
<dbReference type="EMBL" id="JAEUBG010005024">
    <property type="protein sequence ID" value="KAH3679005.1"/>
    <property type="molecule type" value="Genomic_DNA"/>
</dbReference>
<dbReference type="GO" id="GO:0051301">
    <property type="term" value="P:cell division"/>
    <property type="evidence" value="ECO:0007669"/>
    <property type="project" value="UniProtKB-KW"/>
</dbReference>
<keyword evidence="4 14" id="KW-0493">Microtubule</keyword>
<reference evidence="18" key="2">
    <citation type="submission" date="2021-01" db="EMBL/GenBank/DDBJ databases">
        <authorList>
            <person name="Schikora-Tamarit M.A."/>
        </authorList>
    </citation>
    <scope>NUCLEOTIDE SEQUENCE</scope>
    <source>
        <strain evidence="18">CBS2887</strain>
    </source>
</reference>
<reference evidence="18" key="1">
    <citation type="journal article" date="2021" name="Open Biol.">
        <title>Shared evolutionary footprints suggest mitochondrial oxidative damage underlies multiple complex I losses in fungi.</title>
        <authorList>
            <person name="Schikora-Tamarit M.A."/>
            <person name="Marcet-Houben M."/>
            <person name="Nosek J."/>
            <person name="Gabaldon T."/>
        </authorList>
    </citation>
    <scope>NUCLEOTIDE SEQUENCE</scope>
    <source>
        <strain evidence="18">CBS2887</strain>
    </source>
</reference>
<keyword evidence="3" id="KW-0132">Cell division</keyword>
<evidence type="ECO:0000256" key="16">
    <source>
        <dbReference type="SAM" id="MobiDB-lite"/>
    </source>
</evidence>
<dbReference type="InterPro" id="IPR027417">
    <property type="entry name" value="P-loop_NTPase"/>
</dbReference>
<evidence type="ECO:0000256" key="7">
    <source>
        <dbReference type="ARBA" id="ARBA00022840"/>
    </source>
</evidence>
<dbReference type="InterPro" id="IPR036961">
    <property type="entry name" value="Kinesin_motor_dom_sf"/>
</dbReference>